<evidence type="ECO:0000256" key="4">
    <source>
        <dbReference type="ARBA" id="ARBA00022989"/>
    </source>
</evidence>
<evidence type="ECO:0000256" key="3">
    <source>
        <dbReference type="ARBA" id="ARBA00022692"/>
    </source>
</evidence>
<feature type="domain" description="ABC3 transporter permease C-terminal" evidence="7">
    <location>
        <begin position="761"/>
        <end position="875"/>
    </location>
</feature>
<feature type="transmembrane region" description="Helical" evidence="6">
    <location>
        <begin position="100"/>
        <end position="123"/>
    </location>
</feature>
<keyword evidence="5 6" id="KW-0472">Membrane</keyword>
<feature type="transmembrane region" description="Helical" evidence="6">
    <location>
        <begin position="367"/>
        <end position="389"/>
    </location>
</feature>
<evidence type="ECO:0000313" key="10">
    <source>
        <dbReference type="Proteomes" id="UP001597116"/>
    </source>
</evidence>
<dbReference type="InterPro" id="IPR025857">
    <property type="entry name" value="MacB_PCD"/>
</dbReference>
<feature type="domain" description="MacB-like periplasmic core" evidence="8">
    <location>
        <begin position="545"/>
        <end position="720"/>
    </location>
</feature>
<evidence type="ECO:0000259" key="7">
    <source>
        <dbReference type="Pfam" id="PF02687"/>
    </source>
</evidence>
<dbReference type="InterPro" id="IPR003838">
    <property type="entry name" value="ABC3_permease_C"/>
</dbReference>
<feature type="transmembrane region" description="Helical" evidence="6">
    <location>
        <begin position="423"/>
        <end position="444"/>
    </location>
</feature>
<feature type="transmembrane region" description="Helical" evidence="6">
    <location>
        <begin position="512"/>
        <end position="532"/>
    </location>
</feature>
<accession>A0ABW3QCP9</accession>
<comment type="caution">
    <text evidence="9">The sequence shown here is derived from an EMBL/GenBank/DDBJ whole genome shotgun (WGS) entry which is preliminary data.</text>
</comment>
<dbReference type="InterPro" id="IPR047699">
    <property type="entry name" value="Permease_put_prefix"/>
</dbReference>
<dbReference type="InterPro" id="IPR050250">
    <property type="entry name" value="Macrolide_Exporter_MacB"/>
</dbReference>
<keyword evidence="4 6" id="KW-1133">Transmembrane helix</keyword>
<evidence type="ECO:0000259" key="8">
    <source>
        <dbReference type="Pfam" id="PF12704"/>
    </source>
</evidence>
<dbReference type="RefSeq" id="WP_265990591.1">
    <property type="nucleotide sequence ID" value="NZ_CP110973.1"/>
</dbReference>
<dbReference type="PANTHER" id="PTHR30572:SF18">
    <property type="entry name" value="ABC-TYPE MACROLIDE FAMILY EXPORT SYSTEM PERMEASE COMPONENT 2"/>
    <property type="match status" value="1"/>
</dbReference>
<dbReference type="Proteomes" id="UP001597116">
    <property type="component" value="Unassembled WGS sequence"/>
</dbReference>
<evidence type="ECO:0000256" key="5">
    <source>
        <dbReference type="ARBA" id="ARBA00023136"/>
    </source>
</evidence>
<reference evidence="10" key="1">
    <citation type="journal article" date="2019" name="Int. J. Syst. Evol. Microbiol.">
        <title>The Global Catalogue of Microorganisms (GCM) 10K type strain sequencing project: providing services to taxonomists for standard genome sequencing and annotation.</title>
        <authorList>
            <consortium name="The Broad Institute Genomics Platform"/>
            <consortium name="The Broad Institute Genome Sequencing Center for Infectious Disease"/>
            <person name="Wu L."/>
            <person name="Ma J."/>
        </authorList>
    </citation>
    <scope>NUCLEOTIDE SEQUENCE [LARGE SCALE GENOMIC DNA]</scope>
    <source>
        <strain evidence="10">CCUG 55608</strain>
    </source>
</reference>
<feature type="transmembrane region" description="Helical" evidence="6">
    <location>
        <begin position="848"/>
        <end position="868"/>
    </location>
</feature>
<evidence type="ECO:0000313" key="9">
    <source>
        <dbReference type="EMBL" id="MFD1141055.1"/>
    </source>
</evidence>
<evidence type="ECO:0000256" key="1">
    <source>
        <dbReference type="ARBA" id="ARBA00004651"/>
    </source>
</evidence>
<feature type="domain" description="ABC3 transporter permease C-terminal" evidence="7">
    <location>
        <begin position="374"/>
        <end position="490"/>
    </location>
</feature>
<dbReference type="Pfam" id="PF02687">
    <property type="entry name" value="FtsX"/>
    <property type="match status" value="2"/>
</dbReference>
<proteinExistence type="predicted"/>
<keyword evidence="2" id="KW-1003">Cell membrane</keyword>
<organism evidence="9 10">
    <name type="scientific">Larkinella insperata</name>
    <dbReference type="NCBI Taxonomy" id="332158"/>
    <lineage>
        <taxon>Bacteria</taxon>
        <taxon>Pseudomonadati</taxon>
        <taxon>Bacteroidota</taxon>
        <taxon>Cytophagia</taxon>
        <taxon>Cytophagales</taxon>
        <taxon>Spirosomataceae</taxon>
        <taxon>Larkinella</taxon>
    </lineage>
</organism>
<dbReference type="PANTHER" id="PTHR30572">
    <property type="entry name" value="MEMBRANE COMPONENT OF TRANSPORTER-RELATED"/>
    <property type="match status" value="1"/>
</dbReference>
<name>A0ABW3QCP9_9BACT</name>
<feature type="domain" description="MacB-like periplasmic core" evidence="8">
    <location>
        <begin position="102"/>
        <end position="325"/>
    </location>
</feature>
<keyword evidence="10" id="KW-1185">Reference proteome</keyword>
<protein>
    <submittedName>
        <fullName evidence="9">ABC transporter permease</fullName>
    </submittedName>
</protein>
<feature type="transmembrane region" description="Helical" evidence="6">
    <location>
        <begin position="754"/>
        <end position="781"/>
    </location>
</feature>
<feature type="transmembrane region" description="Helical" evidence="6">
    <location>
        <begin position="464"/>
        <end position="486"/>
    </location>
</feature>
<evidence type="ECO:0000256" key="2">
    <source>
        <dbReference type="ARBA" id="ARBA00022475"/>
    </source>
</evidence>
<dbReference type="EMBL" id="JBHTLP010000006">
    <property type="protein sequence ID" value="MFD1141055.1"/>
    <property type="molecule type" value="Genomic_DNA"/>
</dbReference>
<dbReference type="NCBIfam" id="NF038404">
    <property type="entry name" value="perm_prefix_2"/>
    <property type="match status" value="1"/>
</dbReference>
<keyword evidence="3 6" id="KW-0812">Transmembrane</keyword>
<dbReference type="Pfam" id="PF12704">
    <property type="entry name" value="MacB_PCD"/>
    <property type="match status" value="2"/>
</dbReference>
<sequence length="882" mass="99361">MKTAPKPRPAHPPRWAQNLLHWYCRPDLLEDLEGDFNEYFERNLKTKGARRARFIYILDVLKFFRPYTVRKPSFLTFLIHWLMLGSYFKTSRRSLVRNKLFSTINIVGLAVSMSVGLLVIAFLTDLFSYDQFHEKKHRIYRLLTRHESADKTVMNFASTSLKAGYRVRETIPGVEDVTLIRRGFYSDAKVNDETIIPLEATWADQSFFTVFTFPMLKGNPATALKEPYSLVVTEKTAQKLFGEADALGKTVRFDTLAYTVTGVLKDLPKLSHIRFEALISLPSVLGPQADPDGDLMDWDDIYQNYVYLTLPENANLQAIQAGLDRLSAPENAQLDRQKITLSLQPMNEIVLGGRLSNEIGVNIPKPVAWVLVGLALVVILSAGFNYTNLSIARSMRRSREVGIRKIVGALKSHVLGQFMAESVIISVLALIFSFVLFLLLRTQFVALAPELANLVALELSPRLLLYFLLLAVVVGLAAGFLPALFFSRLQAVQVLKDASSLKVFRHVNMRKVLIFIQYTFSLIFITTTLIGYKQYRGFLSFDLGFTTENILNIRMQGNKSMLLKKELAEIPAVSQIATSRMITSLGSLYGSKLKYQEKGAQDSAMVWINFVDENYLPLHRHQILAGTNFKNRPTSGNETEVIVNEQVLKRFRMDYDNPAKAVGRQVIMDDKPLTIVGVLKDFHYGTMEQKIEPTVFRYSAEESGGYLNVGLKSEDYPAALAAIEDAWHKIDKVHPLDAKFYDDQLEDAYRQFEVMVTVIGFITFLAICIASMGLFGMVVFTTETRLKEISIRKVMGASEGNLIFQLSKGFLLLLAIAALVALPVTYLFFDQFVLTKFVYHQPIGVGELLASVLIVMLLAFVLIGSQTLKAARSNPAKVLKSE</sequence>
<gene>
    <name evidence="9" type="ORF">ACFQ4C_08040</name>
</gene>
<feature type="transmembrane region" description="Helical" evidence="6">
    <location>
        <begin position="802"/>
        <end position="828"/>
    </location>
</feature>
<comment type="subcellular location">
    <subcellularLocation>
        <location evidence="1">Cell membrane</location>
        <topology evidence="1">Multi-pass membrane protein</topology>
    </subcellularLocation>
</comment>
<evidence type="ECO:0000256" key="6">
    <source>
        <dbReference type="SAM" id="Phobius"/>
    </source>
</evidence>